<reference evidence="2 3" key="1">
    <citation type="submission" date="2020-08" db="EMBL/GenBank/DDBJ databases">
        <title>Amycolatopsis sp. nov. DR6-1 isolated from Dendrobium heterocarpum.</title>
        <authorList>
            <person name="Tedsree N."/>
            <person name="Kuncharoen N."/>
            <person name="Likhitwitayawuid K."/>
            <person name="Tanasupawat S."/>
        </authorList>
    </citation>
    <scope>NUCLEOTIDE SEQUENCE [LARGE SCALE GENOMIC DNA]</scope>
    <source>
        <strain evidence="2 3">DR6-1</strain>
    </source>
</reference>
<organism evidence="2 3">
    <name type="scientific">Amycolatopsis dendrobii</name>
    <dbReference type="NCBI Taxonomy" id="2760662"/>
    <lineage>
        <taxon>Bacteria</taxon>
        <taxon>Bacillati</taxon>
        <taxon>Actinomycetota</taxon>
        <taxon>Actinomycetes</taxon>
        <taxon>Pseudonocardiales</taxon>
        <taxon>Pseudonocardiaceae</taxon>
        <taxon>Amycolatopsis</taxon>
    </lineage>
</organism>
<dbReference type="RefSeq" id="WP_182896412.1">
    <property type="nucleotide sequence ID" value="NZ_JACGZW010000022.1"/>
</dbReference>
<dbReference type="Gene3D" id="3.10.450.50">
    <property type="match status" value="1"/>
</dbReference>
<dbReference type="SUPFAM" id="SSF54427">
    <property type="entry name" value="NTF2-like"/>
    <property type="match status" value="1"/>
</dbReference>
<comment type="caution">
    <text evidence="2">The sequence shown here is derived from an EMBL/GenBank/DDBJ whole genome shotgun (WGS) entry which is preliminary data.</text>
</comment>
<dbReference type="EMBL" id="JACGZW010000022">
    <property type="protein sequence ID" value="MBB1159748.1"/>
    <property type="molecule type" value="Genomic_DNA"/>
</dbReference>
<dbReference type="InterPro" id="IPR032710">
    <property type="entry name" value="NTF2-like_dom_sf"/>
</dbReference>
<name>A0A7W3ZG49_9PSEU</name>
<dbReference type="Pfam" id="PF13577">
    <property type="entry name" value="SnoaL_4"/>
    <property type="match status" value="1"/>
</dbReference>
<dbReference type="Proteomes" id="UP000526734">
    <property type="component" value="Unassembled WGS sequence"/>
</dbReference>
<dbReference type="AlphaFoldDB" id="A0A7W3ZG49"/>
<keyword evidence="3" id="KW-1185">Reference proteome</keyword>
<evidence type="ECO:0000313" key="3">
    <source>
        <dbReference type="Proteomes" id="UP000526734"/>
    </source>
</evidence>
<dbReference type="InterPro" id="IPR037401">
    <property type="entry name" value="SnoaL-like"/>
</dbReference>
<evidence type="ECO:0000259" key="1">
    <source>
        <dbReference type="Pfam" id="PF13577"/>
    </source>
</evidence>
<dbReference type="CDD" id="cd00531">
    <property type="entry name" value="NTF2_like"/>
    <property type="match status" value="1"/>
</dbReference>
<sequence length="150" mass="16674">MAAPKISDRDAIVEVVNRYSYSLDERDWDSLDQVFTADAVGRYGGQELNGRAAIVASIRSFLDGCGPSQHLLGNHIVELDGDQAIARCKARVYHYGAAERAALAPYECFGVYRDRLRRTAEGWRITERFFDVRHTVGDIAILRPSSGANP</sequence>
<protein>
    <submittedName>
        <fullName evidence="2">Nuclear transport factor 2 family protein</fullName>
    </submittedName>
</protein>
<accession>A0A7W3ZG49</accession>
<gene>
    <name evidence="2" type="ORF">H4281_41950</name>
</gene>
<feature type="domain" description="SnoaL-like" evidence="1">
    <location>
        <begin position="6"/>
        <end position="128"/>
    </location>
</feature>
<evidence type="ECO:0000313" key="2">
    <source>
        <dbReference type="EMBL" id="MBB1159748.1"/>
    </source>
</evidence>
<proteinExistence type="predicted"/>